<dbReference type="Pfam" id="PF25534">
    <property type="entry name" value="DUF7918"/>
    <property type="match status" value="1"/>
</dbReference>
<evidence type="ECO:0000313" key="4">
    <source>
        <dbReference type="Proteomes" id="UP000297229"/>
    </source>
</evidence>
<dbReference type="Proteomes" id="UP000297229">
    <property type="component" value="Unassembled WGS sequence"/>
</dbReference>
<keyword evidence="4" id="KW-1185">Reference proteome</keyword>
<feature type="domain" description="DUF7918" evidence="2">
    <location>
        <begin position="18"/>
        <end position="230"/>
    </location>
</feature>
<accession>A0A4Z1JWC7</accession>
<feature type="region of interest" description="Disordered" evidence="1">
    <location>
        <begin position="322"/>
        <end position="369"/>
    </location>
</feature>
<sequence>MAILTEGGNEYEVQIVNAVTGQSFEEYIMLGDQTIHGDGETERYITAYPGIMFKIQITLKAGFCFQQFDAVEANLYFKGQSTYCGLAVLSDPNPDHARTKQDLRMEIGCVNISNYGENIIGAPFVFKELKIDETLSGQTDIIGVNPIDLGSFFVRLNRRRISPIPNNYLSKNTTTALWNAEKVDKSSFKEQGITNSIGLAQNRIATKESVVSSYEFTTSDPLKFHFTYRNFGFRNRPDVAPCLPPLYHSPWKSLTAIKRRYALRELQDLCRSRRELSPGFERESKEWLAWNDMQPSERETKEQRKFERRVITGYFRVLPGNRSIIPDEDGTAQQSADPRELAKIKPKSQGPPNAIKQEMKPPNKVLTRNSNCKITGKQRMKEEHPHLGHADLASGEPLAKRRKIAQEPIDADTTNNATTRQETIGSGILDEKAMIISKKTAMNKDLIELVDAVVLLEPSTPSANPEDSIYLEMAEEILRQTAAEFVRIRG</sequence>
<reference evidence="3 4" key="1">
    <citation type="submission" date="2017-12" db="EMBL/GenBank/DDBJ databases">
        <title>Comparative genomics of Botrytis spp.</title>
        <authorList>
            <person name="Valero-Jimenez C.A."/>
            <person name="Tapia P."/>
            <person name="Veloso J."/>
            <person name="Silva-Moreno E."/>
            <person name="Staats M."/>
            <person name="Valdes J.H."/>
            <person name="Van Kan J.A.L."/>
        </authorList>
    </citation>
    <scope>NUCLEOTIDE SEQUENCE [LARGE SCALE GENOMIC DNA]</scope>
    <source>
        <strain evidence="3 4">Be9601</strain>
    </source>
</reference>
<evidence type="ECO:0000256" key="1">
    <source>
        <dbReference type="SAM" id="MobiDB-lite"/>
    </source>
</evidence>
<proteinExistence type="predicted"/>
<evidence type="ECO:0000313" key="3">
    <source>
        <dbReference type="EMBL" id="TGO73473.1"/>
    </source>
</evidence>
<evidence type="ECO:0000259" key="2">
    <source>
        <dbReference type="Pfam" id="PF25534"/>
    </source>
</evidence>
<name>A0A4Z1JWC7_9HELO</name>
<organism evidence="3 4">
    <name type="scientific">Botrytis elliptica</name>
    <dbReference type="NCBI Taxonomy" id="278938"/>
    <lineage>
        <taxon>Eukaryota</taxon>
        <taxon>Fungi</taxon>
        <taxon>Dikarya</taxon>
        <taxon>Ascomycota</taxon>
        <taxon>Pezizomycotina</taxon>
        <taxon>Leotiomycetes</taxon>
        <taxon>Helotiales</taxon>
        <taxon>Sclerotiniaceae</taxon>
        <taxon>Botrytis</taxon>
    </lineage>
</organism>
<dbReference type="OrthoDB" id="3563612at2759"/>
<dbReference type="InterPro" id="IPR057678">
    <property type="entry name" value="DUF7918"/>
</dbReference>
<gene>
    <name evidence="3" type="ORF">BELL_0358g00080</name>
</gene>
<dbReference type="EMBL" id="PQXM01000356">
    <property type="protein sequence ID" value="TGO73473.1"/>
    <property type="molecule type" value="Genomic_DNA"/>
</dbReference>
<protein>
    <recommendedName>
        <fullName evidence="2">DUF7918 domain-containing protein</fullName>
    </recommendedName>
</protein>
<dbReference type="AlphaFoldDB" id="A0A4Z1JWC7"/>
<comment type="caution">
    <text evidence="3">The sequence shown here is derived from an EMBL/GenBank/DDBJ whole genome shotgun (WGS) entry which is preliminary data.</text>
</comment>